<reference evidence="3" key="1">
    <citation type="submission" date="2019-10" db="EMBL/GenBank/DDBJ databases">
        <title>Conservation and host-specific expression of non-tandemly repeated heterogenous ribosome RNA gene in arbuscular mycorrhizal fungi.</title>
        <authorList>
            <person name="Maeda T."/>
            <person name="Kobayashi Y."/>
            <person name="Nakagawa T."/>
            <person name="Ezawa T."/>
            <person name="Yamaguchi K."/>
            <person name="Bino T."/>
            <person name="Nishimoto Y."/>
            <person name="Shigenobu S."/>
            <person name="Kawaguchi M."/>
        </authorList>
    </citation>
    <scope>NUCLEOTIDE SEQUENCE</scope>
    <source>
        <strain evidence="3">HR1</strain>
    </source>
</reference>
<dbReference type="Proteomes" id="UP000615446">
    <property type="component" value="Unassembled WGS sequence"/>
</dbReference>
<organism evidence="3 4">
    <name type="scientific">Rhizophagus clarus</name>
    <dbReference type="NCBI Taxonomy" id="94130"/>
    <lineage>
        <taxon>Eukaryota</taxon>
        <taxon>Fungi</taxon>
        <taxon>Fungi incertae sedis</taxon>
        <taxon>Mucoromycota</taxon>
        <taxon>Glomeromycotina</taxon>
        <taxon>Glomeromycetes</taxon>
        <taxon>Glomerales</taxon>
        <taxon>Glomeraceae</taxon>
        <taxon>Rhizophagus</taxon>
    </lineage>
</organism>
<dbReference type="GO" id="GO:0008270">
    <property type="term" value="F:zinc ion binding"/>
    <property type="evidence" value="ECO:0007669"/>
    <property type="project" value="UniProtKB-KW"/>
</dbReference>
<dbReference type="EMBL" id="BLAL01000298">
    <property type="protein sequence ID" value="GET01289.1"/>
    <property type="molecule type" value="Genomic_DNA"/>
</dbReference>
<dbReference type="OrthoDB" id="2390522at2759"/>
<evidence type="ECO:0000313" key="3">
    <source>
        <dbReference type="EMBL" id="GET01289.1"/>
    </source>
</evidence>
<comment type="caution">
    <text evidence="3">The sequence shown here is derived from an EMBL/GenBank/DDBJ whole genome shotgun (WGS) entry which is preliminary data.</text>
</comment>
<evidence type="ECO:0000256" key="1">
    <source>
        <dbReference type="PROSITE-ProRule" id="PRU00042"/>
    </source>
</evidence>
<dbReference type="PANTHER" id="PTHR46954:SF1">
    <property type="entry name" value="C2H2-TYPE DOMAIN-CONTAINING PROTEIN"/>
    <property type="match status" value="1"/>
</dbReference>
<keyword evidence="1" id="KW-0863">Zinc-finger</keyword>
<accession>A0A8H3M5Y9</accession>
<dbReference type="PROSITE" id="PS50157">
    <property type="entry name" value="ZINC_FINGER_C2H2_2"/>
    <property type="match status" value="1"/>
</dbReference>
<name>A0A8H3M5Y9_9GLOM</name>
<dbReference type="PROSITE" id="PS00028">
    <property type="entry name" value="ZINC_FINGER_C2H2_1"/>
    <property type="match status" value="1"/>
</dbReference>
<dbReference type="InterPro" id="IPR013087">
    <property type="entry name" value="Znf_C2H2_type"/>
</dbReference>
<proteinExistence type="predicted"/>
<gene>
    <name evidence="3" type="ORF">RCL2_002770900</name>
</gene>
<keyword evidence="1" id="KW-0862">Zinc</keyword>
<protein>
    <submittedName>
        <fullName evidence="3">Uncharacterized protein LOC109428822</fullName>
    </submittedName>
</protein>
<feature type="domain" description="C2H2-type" evidence="2">
    <location>
        <begin position="243"/>
        <end position="267"/>
    </location>
</feature>
<evidence type="ECO:0000259" key="2">
    <source>
        <dbReference type="PROSITE" id="PS50157"/>
    </source>
</evidence>
<evidence type="ECO:0000313" key="4">
    <source>
        <dbReference type="Proteomes" id="UP000615446"/>
    </source>
</evidence>
<sequence length="306" mass="35659">MLDLQKIRHLQGFQESFLDSSNMHRPIVVLLVDGGPDENPRHLKNIKQYCKYFRDADLDYMTIRTHASGQSAYNPVERSMASLSRKLAGITLPHDKYGSHLRNEKVIDDNLARQNFAYSGETLCELWKKDNINGYPVHAEYIPEDNIETETPISWLWIEKHTQICRYSLDIRKCNNLQCCQSKRCEEAATLLAQNDGFLPPVSKGRDNHFLNPIHILKYFDVLKIPKYDQHCPSISSELHQRLCCNLCDKYFPTLSFVTEHKKTVHTQYCKRSNRIQNLCTYEDIPNNLPFVVIDVNFRNVLSDHE</sequence>
<dbReference type="AlphaFoldDB" id="A0A8H3M5Y9"/>
<dbReference type="PANTHER" id="PTHR46954">
    <property type="entry name" value="C2H2-TYPE DOMAIN-CONTAINING PROTEIN"/>
    <property type="match status" value="1"/>
</dbReference>
<keyword evidence="1" id="KW-0479">Metal-binding</keyword>